<proteinExistence type="predicted"/>
<gene>
    <name evidence="2" type="ORF">PVK06_047227</name>
</gene>
<dbReference type="EMBL" id="JARKNE010000013">
    <property type="protein sequence ID" value="KAK5771053.1"/>
    <property type="molecule type" value="Genomic_DNA"/>
</dbReference>
<evidence type="ECO:0000313" key="3">
    <source>
        <dbReference type="Proteomes" id="UP001358586"/>
    </source>
</evidence>
<accession>A0ABR0MD48</accession>
<dbReference type="Proteomes" id="UP001358586">
    <property type="component" value="Chromosome 13"/>
</dbReference>
<keyword evidence="3" id="KW-1185">Reference proteome</keyword>
<sequence length="150" mass="16685">MVEQHGWQIFCLRLEDVLTNAVHEFYAHLTSLNAFIYVRGASMLFDKDAINAHKKINVGKIIFKEVHQYAQKNAGSLNFPSLIIALCQHVNAFVQANKDVTPNKGVTIKKIVVNISGEDFPWHQPPGSATTSSNPIYATTSPSTTNNIFE</sequence>
<name>A0ABR0MD48_GOSAR</name>
<comment type="caution">
    <text evidence="2">The sequence shown here is derived from an EMBL/GenBank/DDBJ whole genome shotgun (WGS) entry which is preliminary data.</text>
</comment>
<reference evidence="2 3" key="1">
    <citation type="submission" date="2023-03" db="EMBL/GenBank/DDBJ databases">
        <title>WGS of Gossypium arboreum.</title>
        <authorList>
            <person name="Yu D."/>
        </authorList>
    </citation>
    <scope>NUCLEOTIDE SEQUENCE [LARGE SCALE GENOMIC DNA]</scope>
    <source>
        <tissue evidence="2">Leaf</tissue>
    </source>
</reference>
<evidence type="ECO:0000313" key="2">
    <source>
        <dbReference type="EMBL" id="KAK5771053.1"/>
    </source>
</evidence>
<organism evidence="2 3">
    <name type="scientific">Gossypium arboreum</name>
    <name type="common">Tree cotton</name>
    <name type="synonym">Gossypium nanking</name>
    <dbReference type="NCBI Taxonomy" id="29729"/>
    <lineage>
        <taxon>Eukaryota</taxon>
        <taxon>Viridiplantae</taxon>
        <taxon>Streptophyta</taxon>
        <taxon>Embryophyta</taxon>
        <taxon>Tracheophyta</taxon>
        <taxon>Spermatophyta</taxon>
        <taxon>Magnoliopsida</taxon>
        <taxon>eudicotyledons</taxon>
        <taxon>Gunneridae</taxon>
        <taxon>Pentapetalae</taxon>
        <taxon>rosids</taxon>
        <taxon>malvids</taxon>
        <taxon>Malvales</taxon>
        <taxon>Malvaceae</taxon>
        <taxon>Malvoideae</taxon>
        <taxon>Gossypium</taxon>
    </lineage>
</organism>
<feature type="compositionally biased region" description="Polar residues" evidence="1">
    <location>
        <begin position="127"/>
        <end position="150"/>
    </location>
</feature>
<protein>
    <submittedName>
        <fullName evidence="2">Uncharacterized protein</fullName>
    </submittedName>
</protein>
<evidence type="ECO:0000256" key="1">
    <source>
        <dbReference type="SAM" id="MobiDB-lite"/>
    </source>
</evidence>
<feature type="region of interest" description="Disordered" evidence="1">
    <location>
        <begin position="124"/>
        <end position="150"/>
    </location>
</feature>